<gene>
    <name evidence="9" type="ORF">B0T10DRAFT_446404</name>
</gene>
<keyword evidence="4" id="KW-0862">Zinc</keyword>
<dbReference type="Pfam" id="PF08240">
    <property type="entry name" value="ADH_N"/>
    <property type="match status" value="1"/>
</dbReference>
<dbReference type="SUPFAM" id="SSF51735">
    <property type="entry name" value="NAD(P)-binding Rossmann-fold domains"/>
    <property type="match status" value="1"/>
</dbReference>
<dbReference type="GO" id="GO:0005737">
    <property type="term" value="C:cytoplasm"/>
    <property type="evidence" value="ECO:0007669"/>
    <property type="project" value="TreeGrafter"/>
</dbReference>
<dbReference type="InterPro" id="IPR011032">
    <property type="entry name" value="GroES-like_sf"/>
</dbReference>
<dbReference type="PANTHER" id="PTHR42940">
    <property type="entry name" value="ALCOHOL DEHYDROGENASE 1-RELATED"/>
    <property type="match status" value="1"/>
</dbReference>
<dbReference type="InterPro" id="IPR036291">
    <property type="entry name" value="NAD(P)-bd_dom_sf"/>
</dbReference>
<evidence type="ECO:0000256" key="6">
    <source>
        <dbReference type="ARBA" id="ARBA00023027"/>
    </source>
</evidence>
<evidence type="ECO:0000313" key="9">
    <source>
        <dbReference type="EMBL" id="KAH6880729.1"/>
    </source>
</evidence>
<feature type="domain" description="Alcohol dehydrogenase-like C-terminal" evidence="7">
    <location>
        <begin position="200"/>
        <end position="329"/>
    </location>
</feature>
<dbReference type="EMBL" id="JAGPYM010000025">
    <property type="protein sequence ID" value="KAH6880729.1"/>
    <property type="molecule type" value="Genomic_DNA"/>
</dbReference>
<evidence type="ECO:0008006" key="11">
    <source>
        <dbReference type="Google" id="ProtNLM"/>
    </source>
</evidence>
<proteinExistence type="inferred from homology"/>
<keyword evidence="6" id="KW-0520">NAD</keyword>
<dbReference type="PANTHER" id="PTHR42940:SF2">
    <property type="entry name" value="DEHYDROGENASE FAMILY OXIDOREDUCTASE, PUTATIVE (JCVI)-RELATED"/>
    <property type="match status" value="1"/>
</dbReference>
<evidence type="ECO:0000259" key="8">
    <source>
        <dbReference type="Pfam" id="PF08240"/>
    </source>
</evidence>
<name>A0A9P8VX62_9HYPO</name>
<keyword evidence="10" id="KW-1185">Reference proteome</keyword>
<organism evidence="9 10">
    <name type="scientific">Thelonectria olida</name>
    <dbReference type="NCBI Taxonomy" id="1576542"/>
    <lineage>
        <taxon>Eukaryota</taxon>
        <taxon>Fungi</taxon>
        <taxon>Dikarya</taxon>
        <taxon>Ascomycota</taxon>
        <taxon>Pezizomycotina</taxon>
        <taxon>Sordariomycetes</taxon>
        <taxon>Hypocreomycetidae</taxon>
        <taxon>Hypocreales</taxon>
        <taxon>Nectriaceae</taxon>
        <taxon>Thelonectria</taxon>
    </lineage>
</organism>
<dbReference type="GO" id="GO:0004022">
    <property type="term" value="F:alcohol dehydrogenase (NAD+) activity"/>
    <property type="evidence" value="ECO:0007669"/>
    <property type="project" value="TreeGrafter"/>
</dbReference>
<dbReference type="OrthoDB" id="1879366at2759"/>
<dbReference type="Pfam" id="PF00107">
    <property type="entry name" value="ADH_zinc_N"/>
    <property type="match status" value="1"/>
</dbReference>
<feature type="non-terminal residue" evidence="9">
    <location>
        <position position="364"/>
    </location>
</feature>
<dbReference type="InterPro" id="IPR013149">
    <property type="entry name" value="ADH-like_C"/>
</dbReference>
<evidence type="ECO:0000259" key="7">
    <source>
        <dbReference type="Pfam" id="PF00107"/>
    </source>
</evidence>
<comment type="cofactor">
    <cofactor evidence="1">
        <name>Zn(2+)</name>
        <dbReference type="ChEBI" id="CHEBI:29105"/>
    </cofactor>
</comment>
<evidence type="ECO:0000313" key="10">
    <source>
        <dbReference type="Proteomes" id="UP000777438"/>
    </source>
</evidence>
<comment type="similarity">
    <text evidence="2">Belongs to the zinc-containing alcohol dehydrogenase family.</text>
</comment>
<protein>
    <recommendedName>
        <fullName evidence="11">Alcohol dehydrogenase</fullName>
    </recommendedName>
</protein>
<dbReference type="Gene3D" id="3.40.50.720">
    <property type="entry name" value="NAD(P)-binding Rossmann-like Domain"/>
    <property type="match status" value="1"/>
</dbReference>
<dbReference type="SUPFAM" id="SSF50129">
    <property type="entry name" value="GroES-like"/>
    <property type="match status" value="1"/>
</dbReference>
<dbReference type="Proteomes" id="UP000777438">
    <property type="component" value="Unassembled WGS sequence"/>
</dbReference>
<dbReference type="GO" id="GO:0046872">
    <property type="term" value="F:metal ion binding"/>
    <property type="evidence" value="ECO:0007669"/>
    <property type="project" value="UniProtKB-KW"/>
</dbReference>
<dbReference type="Gene3D" id="3.90.180.10">
    <property type="entry name" value="Medium-chain alcohol dehydrogenases, catalytic domain"/>
    <property type="match status" value="1"/>
</dbReference>
<evidence type="ECO:0000256" key="1">
    <source>
        <dbReference type="ARBA" id="ARBA00001947"/>
    </source>
</evidence>
<evidence type="ECO:0000256" key="4">
    <source>
        <dbReference type="ARBA" id="ARBA00022833"/>
    </source>
</evidence>
<keyword evidence="3" id="KW-0479">Metal-binding</keyword>
<feature type="domain" description="Alcohol dehydrogenase-like N-terminal" evidence="8">
    <location>
        <begin position="44"/>
        <end position="158"/>
    </location>
</feature>
<evidence type="ECO:0000256" key="5">
    <source>
        <dbReference type="ARBA" id="ARBA00023002"/>
    </source>
</evidence>
<reference evidence="9 10" key="1">
    <citation type="journal article" date="2021" name="Nat. Commun.">
        <title>Genetic determinants of endophytism in the Arabidopsis root mycobiome.</title>
        <authorList>
            <person name="Mesny F."/>
            <person name="Miyauchi S."/>
            <person name="Thiergart T."/>
            <person name="Pickel B."/>
            <person name="Atanasova L."/>
            <person name="Karlsson M."/>
            <person name="Huettel B."/>
            <person name="Barry K.W."/>
            <person name="Haridas S."/>
            <person name="Chen C."/>
            <person name="Bauer D."/>
            <person name="Andreopoulos W."/>
            <person name="Pangilinan J."/>
            <person name="LaButti K."/>
            <person name="Riley R."/>
            <person name="Lipzen A."/>
            <person name="Clum A."/>
            <person name="Drula E."/>
            <person name="Henrissat B."/>
            <person name="Kohler A."/>
            <person name="Grigoriev I.V."/>
            <person name="Martin F.M."/>
            <person name="Hacquard S."/>
        </authorList>
    </citation>
    <scope>NUCLEOTIDE SEQUENCE [LARGE SCALE GENOMIC DNA]</scope>
    <source>
        <strain evidence="9 10">MPI-CAGE-CH-0241</strain>
    </source>
</reference>
<accession>A0A9P8VX62</accession>
<comment type="caution">
    <text evidence="9">The sequence shown here is derived from an EMBL/GenBank/DDBJ whole genome shotgun (WGS) entry which is preliminary data.</text>
</comment>
<evidence type="ECO:0000256" key="2">
    <source>
        <dbReference type="ARBA" id="ARBA00008072"/>
    </source>
</evidence>
<dbReference type="InterPro" id="IPR013154">
    <property type="entry name" value="ADH-like_N"/>
</dbReference>
<dbReference type="FunFam" id="3.40.50.720:FF:000039">
    <property type="entry name" value="Alcohol dehydrogenase AdhP"/>
    <property type="match status" value="1"/>
</dbReference>
<dbReference type="AlphaFoldDB" id="A0A9P8VX62"/>
<sequence length="364" mass="38605">MANLFAMPSDTPIPSTQTAVVVKATGKEWKLDINHSYPVPRLEPGQALVRLSYTGVCHSDLSGINSGWNRQMTCDVPGHEGVGKILAYHADTDLSKAPALGTRVGIPLIRSPCGVCAVCELVDGEVMCPHTGFHGMEHNGTYQEYIAVFASYLVLLPDAPTIGDALFAPVLCGGVTAYKALKKSGAGKGDWVAIAGAGGGLGSFAVQYAVAMGMRVIGIDTGEAKQQVTLRLGAATFIDYRTVDDVSKAVYDATAGAGVKAAIILAPSEATYNQALQYVGYQGCLVCVGLPHEDVRMAVPPGLVIHKDIAIRGSMVGTRKDIGEALEYVVREQVKPDVVVHQPEDIVKIYQRMEQNQVIGRAVL</sequence>
<evidence type="ECO:0000256" key="3">
    <source>
        <dbReference type="ARBA" id="ARBA00022723"/>
    </source>
</evidence>
<keyword evidence="5" id="KW-0560">Oxidoreductase</keyword>